<dbReference type="AlphaFoldDB" id="A0A5J4TFY5"/>
<gene>
    <name evidence="1" type="ORF">EZS28_047893</name>
</gene>
<evidence type="ECO:0000313" key="2">
    <source>
        <dbReference type="Proteomes" id="UP000324800"/>
    </source>
</evidence>
<comment type="caution">
    <text evidence="1">The sequence shown here is derived from an EMBL/GenBank/DDBJ whole genome shotgun (WGS) entry which is preliminary data.</text>
</comment>
<dbReference type="Proteomes" id="UP000324800">
    <property type="component" value="Unassembled WGS sequence"/>
</dbReference>
<sequence length="144" mass="16173">ITEKKPYPSLIRLLNHSDFVVIRRSIASINNILLGGSYSSSFNQPHPHFQAVASCGGINKLYSLFKKNEFEKITILSALCIGQLFEAKEISNVTMRIDVVTYFKAEFAGFDELNKKSAKYVLGLLAKNSVNRVEIEKDGFKIPE</sequence>
<accession>A0A5J4TFY5</accession>
<feature type="non-terminal residue" evidence="1">
    <location>
        <position position="1"/>
    </location>
</feature>
<dbReference type="InterPro" id="IPR016024">
    <property type="entry name" value="ARM-type_fold"/>
</dbReference>
<protein>
    <submittedName>
        <fullName evidence="1">Uncharacterized protein</fullName>
    </submittedName>
</protein>
<dbReference type="EMBL" id="SNRW01032750">
    <property type="protein sequence ID" value="KAA6356580.1"/>
    <property type="molecule type" value="Genomic_DNA"/>
</dbReference>
<dbReference type="SUPFAM" id="SSF48371">
    <property type="entry name" value="ARM repeat"/>
    <property type="match status" value="1"/>
</dbReference>
<proteinExistence type="predicted"/>
<name>A0A5J4TFY5_9EUKA</name>
<organism evidence="1 2">
    <name type="scientific">Streblomastix strix</name>
    <dbReference type="NCBI Taxonomy" id="222440"/>
    <lineage>
        <taxon>Eukaryota</taxon>
        <taxon>Metamonada</taxon>
        <taxon>Preaxostyla</taxon>
        <taxon>Oxymonadida</taxon>
        <taxon>Streblomastigidae</taxon>
        <taxon>Streblomastix</taxon>
    </lineage>
</organism>
<evidence type="ECO:0000313" key="1">
    <source>
        <dbReference type="EMBL" id="KAA6356580.1"/>
    </source>
</evidence>
<reference evidence="1 2" key="1">
    <citation type="submission" date="2019-03" db="EMBL/GenBank/DDBJ databases">
        <title>Single cell metagenomics reveals metabolic interactions within the superorganism composed of flagellate Streblomastix strix and complex community of Bacteroidetes bacteria on its surface.</title>
        <authorList>
            <person name="Treitli S.C."/>
            <person name="Kolisko M."/>
            <person name="Husnik F."/>
            <person name="Keeling P."/>
            <person name="Hampl V."/>
        </authorList>
    </citation>
    <scope>NUCLEOTIDE SEQUENCE [LARGE SCALE GENOMIC DNA]</scope>
    <source>
        <strain evidence="1">ST1C</strain>
    </source>
</reference>